<keyword evidence="1" id="KW-0732">Signal</keyword>
<comment type="caution">
    <text evidence="2">The sequence shown here is derived from an EMBL/GenBank/DDBJ whole genome shotgun (WGS) entry which is preliminary data.</text>
</comment>
<evidence type="ECO:0008006" key="4">
    <source>
        <dbReference type="Google" id="ProtNLM"/>
    </source>
</evidence>
<keyword evidence="3" id="KW-1185">Reference proteome</keyword>
<evidence type="ECO:0000313" key="3">
    <source>
        <dbReference type="Proteomes" id="UP000286931"/>
    </source>
</evidence>
<accession>A0A401YZV0</accession>
<protein>
    <recommendedName>
        <fullName evidence="4">Secreted protein</fullName>
    </recommendedName>
</protein>
<proteinExistence type="predicted"/>
<feature type="chain" id="PRO_5019028646" description="Secreted protein" evidence="1">
    <location>
        <begin position="27"/>
        <end position="117"/>
    </location>
</feature>
<gene>
    <name evidence="2" type="ORF">EHYA_07885</name>
</gene>
<evidence type="ECO:0000256" key="1">
    <source>
        <dbReference type="SAM" id="SignalP"/>
    </source>
</evidence>
<name>A0A401YZV0_9ACTN</name>
<dbReference type="Proteomes" id="UP000286931">
    <property type="component" value="Unassembled WGS sequence"/>
</dbReference>
<sequence length="117" mass="12592">MKLRNAAGAAVAALALVLSLPGTSVAAEGRFHYKYVDTSGREHQVTLHDPRSGVCIDLYGVGSDDVPPGYGPHNETDSRVTVYRGADCTGAEWRLKPHGKPTRDDLEVRSVLFDVAD</sequence>
<reference evidence="2 3" key="1">
    <citation type="submission" date="2018-12" db="EMBL/GenBank/DDBJ databases">
        <title>Draft genome sequence of Embleya hyalina NBRC 13850T.</title>
        <authorList>
            <person name="Komaki H."/>
            <person name="Hosoyama A."/>
            <person name="Kimura A."/>
            <person name="Ichikawa N."/>
            <person name="Tamura T."/>
        </authorList>
    </citation>
    <scope>NUCLEOTIDE SEQUENCE [LARGE SCALE GENOMIC DNA]</scope>
    <source>
        <strain evidence="2 3">NBRC 13850</strain>
    </source>
</reference>
<dbReference type="RefSeq" id="WP_126641901.1">
    <property type="nucleotide sequence ID" value="NZ_BIFH01000037.1"/>
</dbReference>
<feature type="signal peptide" evidence="1">
    <location>
        <begin position="1"/>
        <end position="26"/>
    </location>
</feature>
<dbReference type="EMBL" id="BIFH01000037">
    <property type="protein sequence ID" value="GCE00160.1"/>
    <property type="molecule type" value="Genomic_DNA"/>
</dbReference>
<dbReference type="OrthoDB" id="3542365at2"/>
<evidence type="ECO:0000313" key="2">
    <source>
        <dbReference type="EMBL" id="GCE00160.1"/>
    </source>
</evidence>
<organism evidence="2 3">
    <name type="scientific">Embleya hyalina</name>
    <dbReference type="NCBI Taxonomy" id="516124"/>
    <lineage>
        <taxon>Bacteria</taxon>
        <taxon>Bacillati</taxon>
        <taxon>Actinomycetota</taxon>
        <taxon>Actinomycetes</taxon>
        <taxon>Kitasatosporales</taxon>
        <taxon>Streptomycetaceae</taxon>
        <taxon>Embleya</taxon>
    </lineage>
</organism>
<dbReference type="AlphaFoldDB" id="A0A401YZV0"/>